<protein>
    <submittedName>
        <fullName evidence="1">YcaQ family DNA glycosylase</fullName>
    </submittedName>
</protein>
<dbReference type="EMBL" id="JACOFZ010000009">
    <property type="protein sequence ID" value="MBC3883058.1"/>
    <property type="molecule type" value="Genomic_DNA"/>
</dbReference>
<gene>
    <name evidence="1" type="ORF">H8K36_16815</name>
</gene>
<dbReference type="PANTHER" id="PTHR30528">
    <property type="entry name" value="CYTOPLASMIC PROTEIN"/>
    <property type="match status" value="1"/>
</dbReference>
<dbReference type="Pfam" id="PF06224">
    <property type="entry name" value="AlkZ-like"/>
    <property type="match status" value="1"/>
</dbReference>
<comment type="caution">
    <text evidence="1">The sequence shown here is derived from an EMBL/GenBank/DDBJ whole genome shotgun (WGS) entry which is preliminary data.</text>
</comment>
<reference evidence="1" key="1">
    <citation type="submission" date="2020-08" db="EMBL/GenBank/DDBJ databases">
        <title>Novel species isolated from subtropical streams in China.</title>
        <authorList>
            <person name="Lu H."/>
        </authorList>
    </citation>
    <scope>NUCLEOTIDE SEQUENCE</scope>
    <source>
        <strain evidence="1">LX22W</strain>
    </source>
</reference>
<dbReference type="AlphaFoldDB" id="A0A923HSA4"/>
<accession>A0A923HSA4</accession>
<evidence type="ECO:0000313" key="1">
    <source>
        <dbReference type="EMBL" id="MBC3883058.1"/>
    </source>
</evidence>
<proteinExistence type="predicted"/>
<name>A0A923HSA4_9BURK</name>
<organism evidence="1 2">
    <name type="scientific">Undibacterium nitidum</name>
    <dbReference type="NCBI Taxonomy" id="2762298"/>
    <lineage>
        <taxon>Bacteria</taxon>
        <taxon>Pseudomonadati</taxon>
        <taxon>Pseudomonadota</taxon>
        <taxon>Betaproteobacteria</taxon>
        <taxon>Burkholderiales</taxon>
        <taxon>Oxalobacteraceae</taxon>
        <taxon>Undibacterium</taxon>
    </lineage>
</organism>
<dbReference type="PANTHER" id="PTHR30528:SF0">
    <property type="entry name" value="CYTOPLASMIC PROTEIN"/>
    <property type="match status" value="1"/>
</dbReference>
<evidence type="ECO:0000313" key="2">
    <source>
        <dbReference type="Proteomes" id="UP000627446"/>
    </source>
</evidence>
<dbReference type="Proteomes" id="UP000627446">
    <property type="component" value="Unassembled WGS sequence"/>
</dbReference>
<keyword evidence="2" id="KW-1185">Reference proteome</keyword>
<sequence length="422" mass="48843">MRSKPRSDLSISNAEQHSMTISLSAVRNIHLAAQGLLSPAKTKATKEDVLACIRRMGVLQIDTIHVVARSPYLVLWSRLGQYTSSWLDELLAEGQLFEYWSHEASFLPIESFSRYRHQMLKPEGLGWKYNQTWLQENRTQVKQVLQHIKKFGACRSADFERKDGKGGGWWDWKPEKRSLEVLFTTGQVMVSKRQGFQRVYDLTERVHPNWNDKRDMRPVLDEQRDQVIDAVRALGVCKASWIADYFRMKKLAPDITPEYLCQQGFLKQIEVEGWAGSAFYHPDHEALVNKAKQGKLRATHTCLLSPFDPVVWDRKRALELFNFDYRLECYTPEAKRQFGYFTLPILRKGQLIGRVDAKAHRKLKEMEIKSVHLEEGVEISESLCKDLAKALSAFAKWHETPGIRIERCDQKILKKGLIALLN</sequence>
<dbReference type="InterPro" id="IPR009351">
    <property type="entry name" value="AlkZ-like"/>
</dbReference>